<organism evidence="3 4">
    <name type="scientific">Pyricularia grisea</name>
    <name type="common">Crabgrass-specific blast fungus</name>
    <name type="synonym">Magnaporthe grisea</name>
    <dbReference type="NCBI Taxonomy" id="148305"/>
    <lineage>
        <taxon>Eukaryota</taxon>
        <taxon>Fungi</taxon>
        <taxon>Dikarya</taxon>
        <taxon>Ascomycota</taxon>
        <taxon>Pezizomycotina</taxon>
        <taxon>Sordariomycetes</taxon>
        <taxon>Sordariomycetidae</taxon>
        <taxon>Magnaporthales</taxon>
        <taxon>Pyriculariaceae</taxon>
        <taxon>Pyricularia</taxon>
    </lineage>
</organism>
<evidence type="ECO:0000313" key="4">
    <source>
        <dbReference type="RefSeq" id="XP_030982375.1"/>
    </source>
</evidence>
<sequence>MNRILVLHGVGTSASMMQDQLGPIARELGPCFEFVYLNGAIERTRGPGVSPFQPGPFYSYTNAYSPADIRDALDDLQHFIETSGPFDGVLGFSQGASIAVAYLMDHQLRHPEAAPPFDFAVLFSSVASFSPDPASHESIVASLVGTEEGRAAVENFPRGDFSTLPPKARIYTEHLALAYAVGREIGALTHDDDLAIFRSGDPNQVPRLLHPLLTPHRIRVPTVHVTGRADLPAMLEQSRLVCELCDQSSARVYRHDGGHSLPVKPKDVKAVVAAIDWAISEGMHRRTVYRALNRL</sequence>
<dbReference type="AlphaFoldDB" id="A0A6P8B5F1"/>
<dbReference type="InterPro" id="IPR005645">
    <property type="entry name" value="FSH-like_dom"/>
</dbReference>
<dbReference type="GO" id="GO:0016787">
    <property type="term" value="F:hydrolase activity"/>
    <property type="evidence" value="ECO:0007669"/>
    <property type="project" value="UniProtKB-KW"/>
</dbReference>
<reference evidence="4" key="2">
    <citation type="submission" date="2019-10" db="EMBL/GenBank/DDBJ databases">
        <authorList>
            <consortium name="NCBI Genome Project"/>
        </authorList>
    </citation>
    <scope>NUCLEOTIDE SEQUENCE</scope>
    <source>
        <strain evidence="4">NI907</strain>
    </source>
</reference>
<gene>
    <name evidence="4" type="ORF">PgNI_06633</name>
</gene>
<dbReference type="Pfam" id="PF03959">
    <property type="entry name" value="FSH1"/>
    <property type="match status" value="1"/>
</dbReference>
<dbReference type="RefSeq" id="XP_030982375.1">
    <property type="nucleotide sequence ID" value="XM_031126654.1"/>
</dbReference>
<dbReference type="Gene3D" id="3.40.50.1820">
    <property type="entry name" value="alpha/beta hydrolase"/>
    <property type="match status" value="1"/>
</dbReference>
<accession>A0A6P8B5F1</accession>
<dbReference type="InterPro" id="IPR029058">
    <property type="entry name" value="AB_hydrolase_fold"/>
</dbReference>
<dbReference type="InterPro" id="IPR050593">
    <property type="entry name" value="LovG"/>
</dbReference>
<dbReference type="GeneID" id="41961563"/>
<reference evidence="3 4" key="1">
    <citation type="journal article" date="2019" name="Mol. Biol. Evol.">
        <title>Blast fungal genomes show frequent chromosomal changes, gene gains and losses, and effector gene turnover.</title>
        <authorList>
            <person name="Gomez Luciano L.B."/>
            <person name="Jason Tsai I."/>
            <person name="Chuma I."/>
            <person name="Tosa Y."/>
            <person name="Chen Y.H."/>
            <person name="Li J.Y."/>
            <person name="Li M.Y."/>
            <person name="Jade Lu M.Y."/>
            <person name="Nakayashiki H."/>
            <person name="Li W.H."/>
        </authorList>
    </citation>
    <scope>NUCLEOTIDE SEQUENCE [LARGE SCALE GENOMIC DNA]</scope>
    <source>
        <strain evidence="3 4">NI907</strain>
    </source>
</reference>
<dbReference type="GO" id="GO:0005634">
    <property type="term" value="C:nucleus"/>
    <property type="evidence" value="ECO:0007669"/>
    <property type="project" value="TreeGrafter"/>
</dbReference>
<name>A0A6P8B5F1_PYRGI</name>
<feature type="domain" description="Serine hydrolase" evidence="2">
    <location>
        <begin position="2"/>
        <end position="269"/>
    </location>
</feature>
<keyword evidence="1" id="KW-0378">Hydrolase</keyword>
<keyword evidence="3" id="KW-1185">Reference proteome</keyword>
<dbReference type="Proteomes" id="UP000515153">
    <property type="component" value="Chromosome I"/>
</dbReference>
<evidence type="ECO:0000259" key="2">
    <source>
        <dbReference type="Pfam" id="PF03959"/>
    </source>
</evidence>
<protein>
    <recommendedName>
        <fullName evidence="2">Serine hydrolase domain-containing protein</fullName>
    </recommendedName>
</protein>
<proteinExistence type="predicted"/>
<dbReference type="KEGG" id="pgri:PgNI_06633"/>
<evidence type="ECO:0000256" key="1">
    <source>
        <dbReference type="ARBA" id="ARBA00022801"/>
    </source>
</evidence>
<dbReference type="GO" id="GO:0005737">
    <property type="term" value="C:cytoplasm"/>
    <property type="evidence" value="ECO:0007669"/>
    <property type="project" value="TreeGrafter"/>
</dbReference>
<reference evidence="4" key="3">
    <citation type="submission" date="2025-08" db="UniProtKB">
        <authorList>
            <consortium name="RefSeq"/>
        </authorList>
    </citation>
    <scope>IDENTIFICATION</scope>
    <source>
        <strain evidence="4">NI907</strain>
    </source>
</reference>
<dbReference type="SUPFAM" id="SSF53474">
    <property type="entry name" value="alpha/beta-Hydrolases"/>
    <property type="match status" value="1"/>
</dbReference>
<dbReference type="GO" id="GO:0019748">
    <property type="term" value="P:secondary metabolic process"/>
    <property type="evidence" value="ECO:0007669"/>
    <property type="project" value="TreeGrafter"/>
</dbReference>
<dbReference type="PANTHER" id="PTHR48070:SF4">
    <property type="entry name" value="ESTERASE ALNB"/>
    <property type="match status" value="1"/>
</dbReference>
<dbReference type="PANTHER" id="PTHR48070">
    <property type="entry name" value="ESTERASE OVCA2"/>
    <property type="match status" value="1"/>
</dbReference>
<evidence type="ECO:0000313" key="3">
    <source>
        <dbReference type="Proteomes" id="UP000515153"/>
    </source>
</evidence>